<dbReference type="SUPFAM" id="SSF49265">
    <property type="entry name" value="Fibronectin type III"/>
    <property type="match status" value="1"/>
</dbReference>
<gene>
    <name evidence="2" type="ORF">A7K91_05100</name>
</gene>
<proteinExistence type="predicted"/>
<reference evidence="2 3" key="1">
    <citation type="submission" date="2016-05" db="EMBL/GenBank/DDBJ databases">
        <title>Paenibacillus oryzae. sp. nov., isolated from the rice root.</title>
        <authorList>
            <person name="Zhang J."/>
            <person name="Zhang X."/>
        </authorList>
    </citation>
    <scope>NUCLEOTIDE SEQUENCE [LARGE SCALE GENOMIC DNA]</scope>
    <source>
        <strain evidence="2 3">1DrF-4</strain>
    </source>
</reference>
<protein>
    <recommendedName>
        <fullName evidence="1">Fibronectin type-III domain-containing protein</fullName>
    </recommendedName>
</protein>
<comment type="caution">
    <text evidence="2">The sequence shown here is derived from an EMBL/GenBank/DDBJ whole genome shotgun (WGS) entry which is preliminary data.</text>
</comment>
<dbReference type="InterPro" id="IPR036116">
    <property type="entry name" value="FN3_sf"/>
</dbReference>
<feature type="domain" description="Fibronectin type-III" evidence="1">
    <location>
        <begin position="146"/>
        <end position="233"/>
    </location>
</feature>
<dbReference type="Gene3D" id="2.60.40.10">
    <property type="entry name" value="Immunoglobulins"/>
    <property type="match status" value="1"/>
</dbReference>
<dbReference type="Proteomes" id="UP000092024">
    <property type="component" value="Unassembled WGS sequence"/>
</dbReference>
<sequence length="310" mass="34307">MKKVGISFMVLLLAICVIVTPVFAYEGAGTLGRPMNVYLGQGNVFQTTTTLVTDGDSDTYYPLKGGWYLNIGASGRGYPLKAVRLQSSGTMNISYFSQTLLHSENNSGNGEIVEFNSNLDSVTGIALMNLSKDTVNVHEFEFYYAAPIEPTNLIGSLVGETVNLSWTASINKGSVYNIYHNGVKINDKPISSTEYTIPNIKPGLNNTFYVTSLNPVDEESPHSNEVNIFVENPVADRALLTVHLAGGIEREYDLSMQEVNAFIDWYELKQAGSGKASYAINKHDNNKGPFKNRKDYLLFDRILMFEVSEY</sequence>
<evidence type="ECO:0000313" key="3">
    <source>
        <dbReference type="Proteomes" id="UP000092024"/>
    </source>
</evidence>
<name>A0A1A5YH88_9BACL</name>
<dbReference type="PROSITE" id="PS50853">
    <property type="entry name" value="FN3"/>
    <property type="match status" value="1"/>
</dbReference>
<dbReference type="CDD" id="cd00063">
    <property type="entry name" value="FN3"/>
    <property type="match status" value="1"/>
</dbReference>
<dbReference type="RefSeq" id="WP_068684162.1">
    <property type="nucleotide sequence ID" value="NZ_LYPA01000064.1"/>
</dbReference>
<dbReference type="InterPro" id="IPR003961">
    <property type="entry name" value="FN3_dom"/>
</dbReference>
<accession>A0A1A5YH88</accession>
<evidence type="ECO:0000259" key="1">
    <source>
        <dbReference type="PROSITE" id="PS50853"/>
    </source>
</evidence>
<dbReference type="EMBL" id="LYPA01000064">
    <property type="protein sequence ID" value="OBR64957.1"/>
    <property type="molecule type" value="Genomic_DNA"/>
</dbReference>
<evidence type="ECO:0000313" key="2">
    <source>
        <dbReference type="EMBL" id="OBR64957.1"/>
    </source>
</evidence>
<keyword evidence="3" id="KW-1185">Reference proteome</keyword>
<dbReference type="InterPro" id="IPR013783">
    <property type="entry name" value="Ig-like_fold"/>
</dbReference>
<organism evidence="2 3">
    <name type="scientific">Paenibacillus oryzae</name>
    <dbReference type="NCBI Taxonomy" id="1844972"/>
    <lineage>
        <taxon>Bacteria</taxon>
        <taxon>Bacillati</taxon>
        <taxon>Bacillota</taxon>
        <taxon>Bacilli</taxon>
        <taxon>Bacillales</taxon>
        <taxon>Paenibacillaceae</taxon>
        <taxon>Paenibacillus</taxon>
    </lineage>
</organism>
<dbReference type="AlphaFoldDB" id="A0A1A5YH88"/>